<dbReference type="Proteomes" id="UP000280197">
    <property type="component" value="Chromosome"/>
</dbReference>
<evidence type="ECO:0000313" key="2">
    <source>
        <dbReference type="EMBL" id="AZP17041.1"/>
    </source>
</evidence>
<accession>A0A3S9HY42</accession>
<feature type="compositionally biased region" description="Low complexity" evidence="1">
    <location>
        <begin position="13"/>
        <end position="25"/>
    </location>
</feature>
<protein>
    <submittedName>
        <fullName evidence="2">Tat pathway signal sequence domain protein</fullName>
    </submittedName>
</protein>
<evidence type="ECO:0000313" key="3">
    <source>
        <dbReference type="Proteomes" id="UP000280197"/>
    </source>
</evidence>
<sequence>MSGVGPVEPGEGTHAWDTLDTLDATTRPRPRGRVGELYARHRRSVLATATATVLLACGTYLYATRPQPPAPPDPPYPSQVTDLHYLSGEATPKGAGPHSFSFGVELSVLAGPPVTVTRVSQPYAGMSVTSTPKAPFRTSAGTSRKVVITMRVSQCRKVPWNAGLPFLDVTLRNTRAIEVHSFILGQRYAQHLSEALQVACSNGSG</sequence>
<name>A0A3S9HY42_9ACTN</name>
<keyword evidence="3" id="KW-1185">Reference proteome</keyword>
<feature type="region of interest" description="Disordered" evidence="1">
    <location>
        <begin position="1"/>
        <end position="30"/>
    </location>
</feature>
<proteinExistence type="predicted"/>
<dbReference type="EMBL" id="CP034463">
    <property type="protein sequence ID" value="AZP17041.1"/>
    <property type="molecule type" value="Genomic_DNA"/>
</dbReference>
<organism evidence="2 3">
    <name type="scientific">Streptomyces aquilus</name>
    <dbReference type="NCBI Taxonomy" id="2548456"/>
    <lineage>
        <taxon>Bacteria</taxon>
        <taxon>Bacillati</taxon>
        <taxon>Actinomycetota</taxon>
        <taxon>Actinomycetes</taxon>
        <taxon>Kitasatosporales</taxon>
        <taxon>Streptomycetaceae</taxon>
        <taxon>Streptomyces</taxon>
    </lineage>
</organism>
<dbReference type="AlphaFoldDB" id="A0A3S9HY42"/>
<dbReference type="RefSeq" id="WP_126271301.1">
    <property type="nucleotide sequence ID" value="NZ_CP034463.1"/>
</dbReference>
<gene>
    <name evidence="2" type="ORF">EJC51_13505</name>
</gene>
<evidence type="ECO:0000256" key="1">
    <source>
        <dbReference type="SAM" id="MobiDB-lite"/>
    </source>
</evidence>
<dbReference type="KEGG" id="saqu:EJC51_13505"/>
<reference evidence="2 3" key="1">
    <citation type="submission" date="2018-12" db="EMBL/GenBank/DDBJ databases">
        <authorList>
            <person name="Li K."/>
        </authorList>
    </citation>
    <scope>NUCLEOTIDE SEQUENCE [LARGE SCALE GENOMIC DNA]</scope>
    <source>
        <strain evidence="3">CR22</strain>
    </source>
</reference>